<evidence type="ECO:0000313" key="4">
    <source>
        <dbReference type="EMBL" id="CAG8975602.1"/>
    </source>
</evidence>
<proteinExistence type="inferred from homology"/>
<dbReference type="InterPro" id="IPR057571">
    <property type="entry name" value="SDR_PhqE-like"/>
</dbReference>
<keyword evidence="2" id="KW-0521">NADP</keyword>
<dbReference type="Pfam" id="PF23441">
    <property type="entry name" value="SDR"/>
    <property type="match status" value="1"/>
</dbReference>
<dbReference type="CDD" id="cd05233">
    <property type="entry name" value="SDR_c"/>
    <property type="match status" value="1"/>
</dbReference>
<dbReference type="PANTHER" id="PTHR43477:SF1">
    <property type="entry name" value="DIHYDROANTICAPSIN 7-DEHYDROGENASE"/>
    <property type="match status" value="1"/>
</dbReference>
<dbReference type="InterPro" id="IPR036291">
    <property type="entry name" value="NAD(P)-bd_dom_sf"/>
</dbReference>
<keyword evidence="5" id="KW-1185">Reference proteome</keyword>
<dbReference type="SUPFAM" id="SSF51735">
    <property type="entry name" value="NAD(P)-binding Rossmann-fold domains"/>
    <property type="match status" value="1"/>
</dbReference>
<dbReference type="AlphaFoldDB" id="A0A9N9Q5M6"/>
<accession>A0A9N9Q5M6</accession>
<dbReference type="InterPro" id="IPR002347">
    <property type="entry name" value="SDR_fam"/>
</dbReference>
<comment type="similarity">
    <text evidence="1">Belongs to the short-chain dehydrogenases/reductases (SDR) family.</text>
</comment>
<evidence type="ECO:0000313" key="5">
    <source>
        <dbReference type="Proteomes" id="UP000701801"/>
    </source>
</evidence>
<dbReference type="InterPro" id="IPR051122">
    <property type="entry name" value="SDR_DHRS6-like"/>
</dbReference>
<keyword evidence="3" id="KW-0560">Oxidoreductase</keyword>
<dbReference type="EMBL" id="CAJVRM010000143">
    <property type="protein sequence ID" value="CAG8975602.1"/>
    <property type="molecule type" value="Genomic_DNA"/>
</dbReference>
<gene>
    <name evidence="4" type="ORF">HYALB_00006809</name>
</gene>
<evidence type="ECO:0000256" key="1">
    <source>
        <dbReference type="ARBA" id="ARBA00006484"/>
    </source>
</evidence>
<dbReference type="Gene3D" id="3.40.50.720">
    <property type="entry name" value="NAD(P)-binding Rossmann-like Domain"/>
    <property type="match status" value="1"/>
</dbReference>
<dbReference type="OrthoDB" id="294295at2759"/>
<comment type="caution">
    <text evidence="4">The sequence shown here is derived from an EMBL/GenBank/DDBJ whole genome shotgun (WGS) entry which is preliminary data.</text>
</comment>
<evidence type="ECO:0000256" key="3">
    <source>
        <dbReference type="ARBA" id="ARBA00023002"/>
    </source>
</evidence>
<dbReference type="Proteomes" id="UP000701801">
    <property type="component" value="Unassembled WGS sequence"/>
</dbReference>
<protein>
    <submittedName>
        <fullName evidence="4">Uncharacterized protein</fullName>
    </submittedName>
</protein>
<dbReference type="PRINTS" id="PR00081">
    <property type="entry name" value="GDHRDH"/>
</dbReference>
<dbReference type="GO" id="GO:0016491">
    <property type="term" value="F:oxidoreductase activity"/>
    <property type="evidence" value="ECO:0007669"/>
    <property type="project" value="UniProtKB-KW"/>
</dbReference>
<organism evidence="4 5">
    <name type="scientific">Hymenoscyphus albidus</name>
    <dbReference type="NCBI Taxonomy" id="595503"/>
    <lineage>
        <taxon>Eukaryota</taxon>
        <taxon>Fungi</taxon>
        <taxon>Dikarya</taxon>
        <taxon>Ascomycota</taxon>
        <taxon>Pezizomycotina</taxon>
        <taxon>Leotiomycetes</taxon>
        <taxon>Helotiales</taxon>
        <taxon>Helotiaceae</taxon>
        <taxon>Hymenoscyphus</taxon>
    </lineage>
</organism>
<dbReference type="PANTHER" id="PTHR43477">
    <property type="entry name" value="DIHYDROANTICAPSIN 7-DEHYDROGENASE"/>
    <property type="match status" value="1"/>
</dbReference>
<name>A0A9N9Q5M6_9HELO</name>
<reference evidence="4" key="1">
    <citation type="submission" date="2021-07" db="EMBL/GenBank/DDBJ databases">
        <authorList>
            <person name="Durling M."/>
        </authorList>
    </citation>
    <scope>NUCLEOTIDE SEQUENCE</scope>
</reference>
<evidence type="ECO:0000256" key="2">
    <source>
        <dbReference type="ARBA" id="ARBA00022857"/>
    </source>
</evidence>
<sequence>MARNLALEFKPIRVNFVSPGLVDTEMWDAIMSPEVKGGMFDYLAGKHPTGKVATAADIAEAYIYLMKDRFRKLVKVLSEA</sequence>